<evidence type="ECO:0000256" key="5">
    <source>
        <dbReference type="PROSITE-ProRule" id="PRU00042"/>
    </source>
</evidence>
<dbReference type="GO" id="GO:0006355">
    <property type="term" value="P:regulation of DNA-templated transcription"/>
    <property type="evidence" value="ECO:0007669"/>
    <property type="project" value="InterPro"/>
</dbReference>
<keyword evidence="3 5" id="KW-0863">Zinc-finger</keyword>
<dbReference type="InterPro" id="IPR013087">
    <property type="entry name" value="Znf_C2H2_type"/>
</dbReference>
<dbReference type="InterPro" id="IPR001909">
    <property type="entry name" value="KRAB"/>
</dbReference>
<evidence type="ECO:0000259" key="6">
    <source>
        <dbReference type="PROSITE" id="PS50157"/>
    </source>
</evidence>
<dbReference type="FunFam" id="3.30.160.60:FF:002343">
    <property type="entry name" value="Zinc finger protein 33A"/>
    <property type="match status" value="1"/>
</dbReference>
<dbReference type="PROSITE" id="PS50157">
    <property type="entry name" value="ZINC_FINGER_C2H2_2"/>
    <property type="match status" value="1"/>
</dbReference>
<keyword evidence="1" id="KW-0479">Metal-binding</keyword>
<dbReference type="InterPro" id="IPR036051">
    <property type="entry name" value="KRAB_dom_sf"/>
</dbReference>
<dbReference type="EMBL" id="RWIC01001401">
    <property type="protein sequence ID" value="TKC35960.1"/>
    <property type="molecule type" value="Genomic_DNA"/>
</dbReference>
<dbReference type="Gene3D" id="3.30.160.60">
    <property type="entry name" value="Classic Zinc Finger"/>
    <property type="match status" value="1"/>
</dbReference>
<dbReference type="SUPFAM" id="SSF57667">
    <property type="entry name" value="beta-beta-alpha zinc fingers"/>
    <property type="match status" value="1"/>
</dbReference>
<comment type="caution">
    <text evidence="7">The sequence shown here is derived from an EMBL/GenBank/DDBJ whole genome shotgun (WGS) entry which is preliminary data.</text>
</comment>
<keyword evidence="4" id="KW-0862">Zinc</keyword>
<evidence type="ECO:0000256" key="2">
    <source>
        <dbReference type="ARBA" id="ARBA00022737"/>
    </source>
</evidence>
<gene>
    <name evidence="7" type="ORF">EI555_008036</name>
</gene>
<evidence type="ECO:0000256" key="1">
    <source>
        <dbReference type="ARBA" id="ARBA00022723"/>
    </source>
</evidence>
<name>A0A4V6WNW2_MONMO</name>
<evidence type="ECO:0000313" key="8">
    <source>
        <dbReference type="Proteomes" id="UP000308365"/>
    </source>
</evidence>
<feature type="domain" description="C2H2-type" evidence="6">
    <location>
        <begin position="112"/>
        <end position="143"/>
    </location>
</feature>
<dbReference type="InterPro" id="IPR036236">
    <property type="entry name" value="Znf_C2H2_sf"/>
</dbReference>
<feature type="non-terminal residue" evidence="7">
    <location>
        <position position="1"/>
    </location>
</feature>
<reference evidence="8" key="1">
    <citation type="journal article" date="2019" name="IScience">
        <title>Narwhal Genome Reveals Long-Term Low Genetic Diversity despite Current Large Abundance Size.</title>
        <authorList>
            <person name="Westbury M.V."/>
            <person name="Petersen B."/>
            <person name="Garde E."/>
            <person name="Heide-Jorgensen M.P."/>
            <person name="Lorenzen E.D."/>
        </authorList>
    </citation>
    <scope>NUCLEOTIDE SEQUENCE [LARGE SCALE GENOMIC DNA]</scope>
</reference>
<dbReference type="Pfam" id="PF01352">
    <property type="entry name" value="KRAB"/>
    <property type="match status" value="1"/>
</dbReference>
<organism evidence="7 8">
    <name type="scientific">Monodon monoceros</name>
    <name type="common">Narwhal</name>
    <name type="synonym">Ceratodon monodon</name>
    <dbReference type="NCBI Taxonomy" id="40151"/>
    <lineage>
        <taxon>Eukaryota</taxon>
        <taxon>Metazoa</taxon>
        <taxon>Chordata</taxon>
        <taxon>Craniata</taxon>
        <taxon>Vertebrata</taxon>
        <taxon>Euteleostomi</taxon>
        <taxon>Mammalia</taxon>
        <taxon>Eutheria</taxon>
        <taxon>Laurasiatheria</taxon>
        <taxon>Artiodactyla</taxon>
        <taxon>Whippomorpha</taxon>
        <taxon>Cetacea</taxon>
        <taxon>Odontoceti</taxon>
        <taxon>Monodontidae</taxon>
        <taxon>Monodon</taxon>
    </lineage>
</organism>
<dbReference type="AlphaFoldDB" id="A0A4V6WNW2"/>
<protein>
    <recommendedName>
        <fullName evidence="6">C2H2-type domain-containing protein</fullName>
    </recommendedName>
</protein>
<dbReference type="Gene3D" id="6.10.140.140">
    <property type="match status" value="1"/>
</dbReference>
<evidence type="ECO:0000256" key="4">
    <source>
        <dbReference type="ARBA" id="ARBA00022833"/>
    </source>
</evidence>
<proteinExistence type="predicted"/>
<dbReference type="SUPFAM" id="SSF109640">
    <property type="entry name" value="KRAB domain (Kruppel-associated box)"/>
    <property type="match status" value="1"/>
</dbReference>
<accession>A0A4V6WNW2</accession>
<sequence>PQEMMTFEDMAVDFTQKEWACWTHLRGSQDICINMVNIKCLKHNEALKITQITIQWTCCKGENFCTCRRVIHPAKRFHTGEEFSEHSENGEIFTHSSTLTERVLTHTEEKPRKCNECGKHFSQRATFCSHQRQTLCNHYGNASSNNSSFK</sequence>
<dbReference type="GO" id="GO:0008270">
    <property type="term" value="F:zinc ion binding"/>
    <property type="evidence" value="ECO:0007669"/>
    <property type="project" value="UniProtKB-KW"/>
</dbReference>
<evidence type="ECO:0000313" key="7">
    <source>
        <dbReference type="EMBL" id="TKC35960.1"/>
    </source>
</evidence>
<keyword evidence="2" id="KW-0677">Repeat</keyword>
<dbReference type="Proteomes" id="UP000308365">
    <property type="component" value="Unassembled WGS sequence"/>
</dbReference>
<evidence type="ECO:0000256" key="3">
    <source>
        <dbReference type="ARBA" id="ARBA00022771"/>
    </source>
</evidence>